<dbReference type="AlphaFoldDB" id="A0A1S2VKJ2"/>
<evidence type="ECO:0000256" key="2">
    <source>
        <dbReference type="ARBA" id="ARBA00022723"/>
    </source>
</evidence>
<dbReference type="PROSITE" id="PS51007">
    <property type="entry name" value="CYTC"/>
    <property type="match status" value="1"/>
</dbReference>
<dbReference type="GO" id="GO:0046872">
    <property type="term" value="F:metal ion binding"/>
    <property type="evidence" value="ECO:0007669"/>
    <property type="project" value="UniProtKB-KW"/>
</dbReference>
<dbReference type="InterPro" id="IPR009056">
    <property type="entry name" value="Cyt_c-like_dom"/>
</dbReference>
<protein>
    <submittedName>
        <fullName evidence="6">Cytochrome C</fullName>
    </submittedName>
</protein>
<comment type="caution">
    <text evidence="6">The sequence shown here is derived from an EMBL/GenBank/DDBJ whole genome shotgun (WGS) entry which is preliminary data.</text>
</comment>
<keyword evidence="2 4" id="KW-0479">Metal-binding</keyword>
<feature type="domain" description="Cytochrome c" evidence="5">
    <location>
        <begin position="115"/>
        <end position="199"/>
    </location>
</feature>
<evidence type="ECO:0000256" key="4">
    <source>
        <dbReference type="PROSITE-ProRule" id="PRU00433"/>
    </source>
</evidence>
<accession>A0A1S2VKJ2</accession>
<dbReference type="Gene3D" id="1.10.760.10">
    <property type="entry name" value="Cytochrome c-like domain"/>
    <property type="match status" value="1"/>
</dbReference>
<evidence type="ECO:0000256" key="1">
    <source>
        <dbReference type="ARBA" id="ARBA00022617"/>
    </source>
</evidence>
<evidence type="ECO:0000313" key="6">
    <source>
        <dbReference type="EMBL" id="OIN58920.1"/>
    </source>
</evidence>
<dbReference type="OrthoDB" id="9796771at2"/>
<keyword evidence="1 4" id="KW-0349">Heme</keyword>
<evidence type="ECO:0000259" key="5">
    <source>
        <dbReference type="PROSITE" id="PS51007"/>
    </source>
</evidence>
<proteinExistence type="predicted"/>
<evidence type="ECO:0000313" key="7">
    <source>
        <dbReference type="Proteomes" id="UP000181790"/>
    </source>
</evidence>
<dbReference type="RefSeq" id="WP_071503371.1">
    <property type="nucleotide sequence ID" value="NZ_MORL01000005.1"/>
</dbReference>
<reference evidence="6 7" key="1">
    <citation type="submission" date="2016-10" db="EMBL/GenBank/DDBJ databases">
        <title>Arsenicibacter rosenii gen. nov., sp. nov., an efficient arsenic-methylating bacterium isolated from an arsenic-contaminated paddy soil.</title>
        <authorList>
            <person name="Huang K."/>
        </authorList>
    </citation>
    <scope>NUCLEOTIDE SEQUENCE [LARGE SCALE GENOMIC DNA]</scope>
    <source>
        <strain evidence="6 7">SM-1</strain>
    </source>
</reference>
<keyword evidence="3 4" id="KW-0408">Iron</keyword>
<gene>
    <name evidence="6" type="ORF">BLX24_11895</name>
</gene>
<dbReference type="SUPFAM" id="SSF46626">
    <property type="entry name" value="Cytochrome c"/>
    <property type="match status" value="1"/>
</dbReference>
<dbReference type="PROSITE" id="PS51257">
    <property type="entry name" value="PROKAR_LIPOPROTEIN"/>
    <property type="match status" value="1"/>
</dbReference>
<keyword evidence="7" id="KW-1185">Reference proteome</keyword>
<dbReference type="Proteomes" id="UP000181790">
    <property type="component" value="Unassembled WGS sequence"/>
</dbReference>
<dbReference type="PANTHER" id="PTHR40394:SF2">
    <property type="entry name" value="QUINOL:CYTOCHROME C OXIDOREDUCTASE MEMBRANE PROTEIN"/>
    <property type="match status" value="1"/>
</dbReference>
<dbReference type="GO" id="GO:0009055">
    <property type="term" value="F:electron transfer activity"/>
    <property type="evidence" value="ECO:0007669"/>
    <property type="project" value="InterPro"/>
</dbReference>
<name>A0A1S2VKJ2_9BACT</name>
<dbReference type="GO" id="GO:0020037">
    <property type="term" value="F:heme binding"/>
    <property type="evidence" value="ECO:0007669"/>
    <property type="project" value="InterPro"/>
</dbReference>
<dbReference type="PANTHER" id="PTHR40394">
    <property type="entry name" value="LIPOPROTEIN-RELATED"/>
    <property type="match status" value="1"/>
</dbReference>
<dbReference type="InterPro" id="IPR036909">
    <property type="entry name" value="Cyt_c-like_dom_sf"/>
</dbReference>
<organism evidence="6 7">
    <name type="scientific">Arsenicibacter rosenii</name>
    <dbReference type="NCBI Taxonomy" id="1750698"/>
    <lineage>
        <taxon>Bacteria</taxon>
        <taxon>Pseudomonadati</taxon>
        <taxon>Bacteroidota</taxon>
        <taxon>Cytophagia</taxon>
        <taxon>Cytophagales</taxon>
        <taxon>Spirosomataceae</taxon>
        <taxon>Arsenicibacter</taxon>
    </lineage>
</organism>
<sequence length="201" mass="22296">MAIKHISISALAILSVVVMGTSCKRGHDDTGTEFAPNMYEPVGYEPYKQTREHPYNAYGLNMRLPAKGTVARPNYHTSFGTGDSTVKDLMIYNIPADSIGIAERVLKNPVPSNEKTLEEGKVLYGRYCQHCHGEGGKGDGLVGKMYKGVPSYSADAYKTMNDGHIFHVITNGKGRMWPHGSQVTPEERWKIVHYVHKLQEG</sequence>
<evidence type="ECO:0000256" key="3">
    <source>
        <dbReference type="ARBA" id="ARBA00023004"/>
    </source>
</evidence>
<dbReference type="EMBL" id="MORL01000005">
    <property type="protein sequence ID" value="OIN58920.1"/>
    <property type="molecule type" value="Genomic_DNA"/>
</dbReference>
<dbReference type="Pfam" id="PF13442">
    <property type="entry name" value="Cytochrome_CBB3"/>
    <property type="match status" value="1"/>
</dbReference>